<dbReference type="GeneTree" id="ENSGT00390000014814"/>
<sequence>VPRRGLPGPGRAPRARRTDCPFLLQSSHKTFKIKRFLAKKQKQNRPIPQWIRMKTGNKIRYNSKRRHWRRTKLGL</sequence>
<dbReference type="Pfam" id="PF00832">
    <property type="entry name" value="Ribosomal_L39"/>
    <property type="match status" value="1"/>
</dbReference>
<dbReference type="InterPro" id="IPR000077">
    <property type="entry name" value="Ribosomal_eL39"/>
</dbReference>
<protein>
    <recommendedName>
        <fullName evidence="4">Large ribosomal subunit protein eL39</fullName>
    </recommendedName>
    <alternativeName>
        <fullName evidence="5">60S ribosomal protein L39</fullName>
    </alternativeName>
</protein>
<dbReference type="AlphaFoldDB" id="A0A8V0YBC5"/>
<dbReference type="GO" id="GO:0061844">
    <property type="term" value="P:antimicrobial humoral immune response mediated by antimicrobial peptide"/>
    <property type="evidence" value="ECO:0007669"/>
    <property type="project" value="Ensembl"/>
</dbReference>
<dbReference type="InterPro" id="IPR020083">
    <property type="entry name" value="Ribosomal_eL39_CS"/>
</dbReference>
<evidence type="ECO:0000313" key="7">
    <source>
        <dbReference type="Proteomes" id="UP000000539"/>
    </source>
</evidence>
<evidence type="ECO:0000256" key="2">
    <source>
        <dbReference type="ARBA" id="ARBA00022980"/>
    </source>
</evidence>
<keyword evidence="2" id="KW-0689">Ribosomal protein</keyword>
<reference evidence="6" key="2">
    <citation type="submission" date="2025-08" db="UniProtKB">
        <authorList>
            <consortium name="Ensembl"/>
        </authorList>
    </citation>
    <scope>IDENTIFICATION</scope>
    <source>
        <strain evidence="6">broiler</strain>
    </source>
</reference>
<dbReference type="GO" id="GO:0003735">
    <property type="term" value="F:structural constituent of ribosome"/>
    <property type="evidence" value="ECO:0007669"/>
    <property type="project" value="Ensembl"/>
</dbReference>
<dbReference type="FunFam" id="1.10.1620.10:FF:000001">
    <property type="entry name" value="60S ribosomal protein-like L39"/>
    <property type="match status" value="1"/>
</dbReference>
<dbReference type="GO" id="GO:0002181">
    <property type="term" value="P:cytoplasmic translation"/>
    <property type="evidence" value="ECO:0007669"/>
    <property type="project" value="Ensembl"/>
</dbReference>
<evidence type="ECO:0000256" key="1">
    <source>
        <dbReference type="ARBA" id="ARBA00009339"/>
    </source>
</evidence>
<dbReference type="Gene3D" id="1.10.1620.10">
    <property type="entry name" value="Ribosomal protein L39e"/>
    <property type="match status" value="1"/>
</dbReference>
<dbReference type="Proteomes" id="UP000000539">
    <property type="component" value="Chromosome 4"/>
</dbReference>
<proteinExistence type="evidence at protein level"/>
<gene>
    <name evidence="6" type="primary">RPL39L</name>
</gene>
<dbReference type="HAMAP" id="MF_00629">
    <property type="entry name" value="Ribosomal_eL39"/>
    <property type="match status" value="1"/>
</dbReference>
<dbReference type="SUPFAM" id="SSF48662">
    <property type="entry name" value="Ribosomal protein L39e"/>
    <property type="match status" value="1"/>
</dbReference>
<comment type="similarity">
    <text evidence="1">Belongs to the eukaryotic ribosomal protein eL39 family.</text>
</comment>
<name>A0A8V0YBC5_CHICK</name>
<keyword evidence="3" id="KW-0687">Ribonucleoprotein</keyword>
<evidence type="ECO:0000256" key="5">
    <source>
        <dbReference type="ARBA" id="ARBA00035339"/>
    </source>
</evidence>
<keyword evidence="7" id="KW-1185">Reference proteome</keyword>
<dbReference type="GO" id="GO:0022625">
    <property type="term" value="C:cytosolic large ribosomal subunit"/>
    <property type="evidence" value="ECO:0007669"/>
    <property type="project" value="Ensembl"/>
</dbReference>
<dbReference type="GO" id="GO:0019731">
    <property type="term" value="P:antibacterial humoral response"/>
    <property type="evidence" value="ECO:0007669"/>
    <property type="project" value="Ensembl"/>
</dbReference>
<keyword evidence="8" id="KW-1267">Proteomics identification</keyword>
<dbReference type="GO" id="GO:0002227">
    <property type="term" value="P:innate immune response in mucosa"/>
    <property type="evidence" value="ECO:0007669"/>
    <property type="project" value="Ensembl"/>
</dbReference>
<dbReference type="PANTHER" id="PTHR19970:SF0">
    <property type="entry name" value="LARGE RIBOSOMAL SUBUNIT PROTEIN EL39"/>
    <property type="match status" value="1"/>
</dbReference>
<dbReference type="GO" id="GO:0050830">
    <property type="term" value="P:defense response to Gram-positive bacterium"/>
    <property type="evidence" value="ECO:0007669"/>
    <property type="project" value="Ensembl"/>
</dbReference>
<dbReference type="Ensembl" id="ENSGALT00010031078.1">
    <property type="protein sequence ID" value="ENSGALP00010018072.1"/>
    <property type="gene ID" value="ENSGALG00010012955.1"/>
</dbReference>
<accession>A0A8V0YBC5</accession>
<reference evidence="6" key="3">
    <citation type="submission" date="2025-09" db="UniProtKB">
        <authorList>
            <consortium name="Ensembl"/>
        </authorList>
    </citation>
    <scope>IDENTIFICATION</scope>
    <source>
        <strain evidence="6">broiler</strain>
    </source>
</reference>
<dbReference type="GO" id="GO:0005615">
    <property type="term" value="C:extracellular space"/>
    <property type="evidence" value="ECO:0007669"/>
    <property type="project" value="Ensembl"/>
</dbReference>
<evidence type="ECO:0000256" key="3">
    <source>
        <dbReference type="ARBA" id="ARBA00023274"/>
    </source>
</evidence>
<dbReference type="PANTHER" id="PTHR19970">
    <property type="entry name" value="RIBOSOMAL PROTEIN L39E"/>
    <property type="match status" value="1"/>
</dbReference>
<evidence type="ECO:0000256" key="4">
    <source>
        <dbReference type="ARBA" id="ARBA00035234"/>
    </source>
</evidence>
<evidence type="ECO:0007829" key="8">
    <source>
        <dbReference type="PeptideAtlas" id="A0A8V0YBC5"/>
    </source>
</evidence>
<dbReference type="PROSITE" id="PS00051">
    <property type="entry name" value="RIBOSOMAL_L39E"/>
    <property type="match status" value="1"/>
</dbReference>
<organism evidence="6 7">
    <name type="scientific">Gallus gallus</name>
    <name type="common">Chicken</name>
    <dbReference type="NCBI Taxonomy" id="9031"/>
    <lineage>
        <taxon>Eukaryota</taxon>
        <taxon>Metazoa</taxon>
        <taxon>Chordata</taxon>
        <taxon>Craniata</taxon>
        <taxon>Vertebrata</taxon>
        <taxon>Euteleostomi</taxon>
        <taxon>Archelosauria</taxon>
        <taxon>Archosauria</taxon>
        <taxon>Dinosauria</taxon>
        <taxon>Saurischia</taxon>
        <taxon>Theropoda</taxon>
        <taxon>Coelurosauria</taxon>
        <taxon>Aves</taxon>
        <taxon>Neognathae</taxon>
        <taxon>Galloanserae</taxon>
        <taxon>Galliformes</taxon>
        <taxon>Phasianidae</taxon>
        <taxon>Phasianinae</taxon>
        <taxon>Gallus</taxon>
    </lineage>
</organism>
<reference evidence="6" key="1">
    <citation type="submission" date="2020-11" db="EMBL/GenBank/DDBJ databases">
        <title>Gallus gallus (Chicken) genome, bGalGal1, GRCg7b, maternal haplotype autosomes + Z &amp; W.</title>
        <authorList>
            <person name="Warren W."/>
            <person name="Formenti G."/>
            <person name="Fedrigo O."/>
            <person name="Haase B."/>
            <person name="Mountcastle J."/>
            <person name="Balacco J."/>
            <person name="Tracey A."/>
            <person name="Schneider V."/>
            <person name="Okimoto R."/>
            <person name="Cheng H."/>
            <person name="Hawken R."/>
            <person name="Howe K."/>
            <person name="Jarvis E.D."/>
        </authorList>
    </citation>
    <scope>NUCLEOTIDE SEQUENCE [LARGE SCALE GENOMIC DNA]</scope>
    <source>
        <strain evidence="6">Broiler</strain>
    </source>
</reference>
<dbReference type="OrthoDB" id="6332053at2759"/>
<dbReference type="InterPro" id="IPR023626">
    <property type="entry name" value="Ribosomal_eL39_dom_sf"/>
</dbReference>
<evidence type="ECO:0000313" key="6">
    <source>
        <dbReference type="Ensembl" id="ENSGALP00010018072.1"/>
    </source>
</evidence>